<organism evidence="2 3">
    <name type="scientific">Algoriphagus namhaensis</name>
    <dbReference type="NCBI Taxonomy" id="915353"/>
    <lineage>
        <taxon>Bacteria</taxon>
        <taxon>Pseudomonadati</taxon>
        <taxon>Bacteroidota</taxon>
        <taxon>Cytophagia</taxon>
        <taxon>Cytophagales</taxon>
        <taxon>Cyclobacteriaceae</taxon>
        <taxon>Algoriphagus</taxon>
    </lineage>
</organism>
<keyword evidence="3" id="KW-1185">Reference proteome</keyword>
<keyword evidence="1" id="KW-1133">Transmembrane helix</keyword>
<dbReference type="EMBL" id="JBHRZS010000002">
    <property type="protein sequence ID" value="MFC3878575.1"/>
    <property type="molecule type" value="Genomic_DNA"/>
</dbReference>
<accession>A0ABV8ALR6</accession>
<evidence type="ECO:0000313" key="3">
    <source>
        <dbReference type="Proteomes" id="UP001595805"/>
    </source>
</evidence>
<sequence length="79" mass="9213">MKIRKKTTAGEFDLDIVLNCQKYLKGSRKSKQERNDREALKFKSYMNFIAPSLLLFSLLVKNPLAFLFLCKGIYSKQAY</sequence>
<name>A0ABV8ALR6_9BACT</name>
<reference evidence="3" key="1">
    <citation type="journal article" date="2019" name="Int. J. Syst. Evol. Microbiol.">
        <title>The Global Catalogue of Microorganisms (GCM) 10K type strain sequencing project: providing services to taxonomists for standard genome sequencing and annotation.</title>
        <authorList>
            <consortium name="The Broad Institute Genomics Platform"/>
            <consortium name="The Broad Institute Genome Sequencing Center for Infectious Disease"/>
            <person name="Wu L."/>
            <person name="Ma J."/>
        </authorList>
    </citation>
    <scope>NUCLEOTIDE SEQUENCE [LARGE SCALE GENOMIC DNA]</scope>
    <source>
        <strain evidence="3">CCUG 60523</strain>
    </source>
</reference>
<dbReference type="RefSeq" id="WP_377902178.1">
    <property type="nucleotide sequence ID" value="NZ_JBHRZS010000002.1"/>
</dbReference>
<comment type="caution">
    <text evidence="2">The sequence shown here is derived from an EMBL/GenBank/DDBJ whole genome shotgun (WGS) entry which is preliminary data.</text>
</comment>
<keyword evidence="1" id="KW-0812">Transmembrane</keyword>
<evidence type="ECO:0000256" key="1">
    <source>
        <dbReference type="SAM" id="Phobius"/>
    </source>
</evidence>
<feature type="transmembrane region" description="Helical" evidence="1">
    <location>
        <begin position="48"/>
        <end position="70"/>
    </location>
</feature>
<protein>
    <submittedName>
        <fullName evidence="2">Uncharacterized protein</fullName>
    </submittedName>
</protein>
<evidence type="ECO:0000313" key="2">
    <source>
        <dbReference type="EMBL" id="MFC3878575.1"/>
    </source>
</evidence>
<proteinExistence type="predicted"/>
<keyword evidence="1" id="KW-0472">Membrane</keyword>
<gene>
    <name evidence="2" type="ORF">ACFOSV_00215</name>
</gene>
<dbReference type="Proteomes" id="UP001595805">
    <property type="component" value="Unassembled WGS sequence"/>
</dbReference>